<evidence type="ECO:0000313" key="1">
    <source>
        <dbReference type="EMBL" id="KAF9490140.1"/>
    </source>
</evidence>
<gene>
    <name evidence="1" type="ORF">BDN71DRAFT_1454964</name>
</gene>
<comment type="caution">
    <text evidence="1">The sequence shown here is derived from an EMBL/GenBank/DDBJ whole genome shotgun (WGS) entry which is preliminary data.</text>
</comment>
<name>A0A9P5ZP24_PLEER</name>
<evidence type="ECO:0000313" key="2">
    <source>
        <dbReference type="Proteomes" id="UP000807025"/>
    </source>
</evidence>
<reference evidence="1" key="1">
    <citation type="submission" date="2020-11" db="EMBL/GenBank/DDBJ databases">
        <authorList>
            <consortium name="DOE Joint Genome Institute"/>
            <person name="Ahrendt S."/>
            <person name="Riley R."/>
            <person name="Andreopoulos W."/>
            <person name="Labutti K."/>
            <person name="Pangilinan J."/>
            <person name="Ruiz-Duenas F.J."/>
            <person name="Barrasa J.M."/>
            <person name="Sanchez-Garcia M."/>
            <person name="Camarero S."/>
            <person name="Miyauchi S."/>
            <person name="Serrano A."/>
            <person name="Linde D."/>
            <person name="Babiker R."/>
            <person name="Drula E."/>
            <person name="Ayuso-Fernandez I."/>
            <person name="Pacheco R."/>
            <person name="Padilla G."/>
            <person name="Ferreira P."/>
            <person name="Barriuso J."/>
            <person name="Kellner H."/>
            <person name="Castanera R."/>
            <person name="Alfaro M."/>
            <person name="Ramirez L."/>
            <person name="Pisabarro A.G."/>
            <person name="Kuo A."/>
            <person name="Tritt A."/>
            <person name="Lipzen A."/>
            <person name="He G."/>
            <person name="Yan M."/>
            <person name="Ng V."/>
            <person name="Cullen D."/>
            <person name="Martin F."/>
            <person name="Rosso M.-N."/>
            <person name="Henrissat B."/>
            <person name="Hibbett D."/>
            <person name="Martinez A.T."/>
            <person name="Grigoriev I.V."/>
        </authorList>
    </citation>
    <scope>NUCLEOTIDE SEQUENCE</scope>
    <source>
        <strain evidence="1">ATCC 90797</strain>
    </source>
</reference>
<dbReference type="AlphaFoldDB" id="A0A9P5ZP24"/>
<keyword evidence="2" id="KW-1185">Reference proteome</keyword>
<protein>
    <submittedName>
        <fullName evidence="1">Uncharacterized protein</fullName>
    </submittedName>
</protein>
<proteinExistence type="predicted"/>
<organism evidence="1 2">
    <name type="scientific">Pleurotus eryngii</name>
    <name type="common">Boletus of the steppes</name>
    <dbReference type="NCBI Taxonomy" id="5323"/>
    <lineage>
        <taxon>Eukaryota</taxon>
        <taxon>Fungi</taxon>
        <taxon>Dikarya</taxon>
        <taxon>Basidiomycota</taxon>
        <taxon>Agaricomycotina</taxon>
        <taxon>Agaricomycetes</taxon>
        <taxon>Agaricomycetidae</taxon>
        <taxon>Agaricales</taxon>
        <taxon>Pleurotineae</taxon>
        <taxon>Pleurotaceae</taxon>
        <taxon>Pleurotus</taxon>
    </lineage>
</organism>
<dbReference type="Proteomes" id="UP000807025">
    <property type="component" value="Unassembled WGS sequence"/>
</dbReference>
<accession>A0A9P5ZP24</accession>
<sequence length="76" mass="8230">MGAPKVNGNAIYTAAIDAAWKDATDEQKEEVYEALQKAATEPTNEEEEDIEQPCSLDEVAGVLSILAAEESSVFHF</sequence>
<dbReference type="EMBL" id="MU154649">
    <property type="protein sequence ID" value="KAF9490140.1"/>
    <property type="molecule type" value="Genomic_DNA"/>
</dbReference>